<feature type="transmembrane region" description="Helical" evidence="1">
    <location>
        <begin position="397"/>
        <end position="424"/>
    </location>
</feature>
<sequence>MLQESNQKIAFGSIELQMPCVDSQSGSLRDVIAIFKRSYLPWRFSGLDGRFSDVIGQQLRSRHVYLHGVLFGSLCDTIIFLPRAQAIKAQPGTARIKKAVQRGQYNIIEKLRNRVAYRSLLEASGATCSVASRTKRQKRYRVYSLCNPFPPPHKAEKMTGSATDIAHQFGAAFLGAILGAILFGITVIQTFIYFVKYGKDKAYYKISVGVLCCLDALHLAFSVHMIYHYLVKTADSPDPQDTVVWQWESSIHLDGSVPLLYQDLASQDSVFPMHNTASSGFFDLLTSSSYRCTLNQAGAVAIVAIAALGVGCGQSVGVYQVAMYLFHLMHRLSTGLSDLTVHHPFFPEPHIRQWWLFAGNATSAVVDTVLSVMMLMICYRSQCSNGRGRIMKRSSTLLWAIAQYCVGSGLLTSVVAIVMLVLYTMKSDNLVYLAFVFAITKIYVNSFIATLNLRKYFLRSLEHSSATITVDFPDTDGGGSPKLYRKGSFELVKIGGALEKDEKDLLLRALKTSDQGVLYGIYYLVSSPVQHAGINIHCPTTMPVQGIACSWTWKMHILVWDYDNSAEGEVDGEDRDDK</sequence>
<feature type="transmembrane region" description="Helical" evidence="1">
    <location>
        <begin position="354"/>
        <end position="377"/>
    </location>
</feature>
<dbReference type="EMBL" id="ML213520">
    <property type="protein sequence ID" value="TFK48171.1"/>
    <property type="molecule type" value="Genomic_DNA"/>
</dbReference>
<reference evidence="3 4" key="1">
    <citation type="journal article" date="2019" name="Nat. Ecol. Evol.">
        <title>Megaphylogeny resolves global patterns of mushroom evolution.</title>
        <authorList>
            <person name="Varga T."/>
            <person name="Krizsan K."/>
            <person name="Foldi C."/>
            <person name="Dima B."/>
            <person name="Sanchez-Garcia M."/>
            <person name="Sanchez-Ramirez S."/>
            <person name="Szollosi G.J."/>
            <person name="Szarkandi J.G."/>
            <person name="Papp V."/>
            <person name="Albert L."/>
            <person name="Andreopoulos W."/>
            <person name="Angelini C."/>
            <person name="Antonin V."/>
            <person name="Barry K.W."/>
            <person name="Bougher N.L."/>
            <person name="Buchanan P."/>
            <person name="Buyck B."/>
            <person name="Bense V."/>
            <person name="Catcheside P."/>
            <person name="Chovatia M."/>
            <person name="Cooper J."/>
            <person name="Damon W."/>
            <person name="Desjardin D."/>
            <person name="Finy P."/>
            <person name="Geml J."/>
            <person name="Haridas S."/>
            <person name="Hughes K."/>
            <person name="Justo A."/>
            <person name="Karasinski D."/>
            <person name="Kautmanova I."/>
            <person name="Kiss B."/>
            <person name="Kocsube S."/>
            <person name="Kotiranta H."/>
            <person name="LaButti K.M."/>
            <person name="Lechner B.E."/>
            <person name="Liimatainen K."/>
            <person name="Lipzen A."/>
            <person name="Lukacs Z."/>
            <person name="Mihaltcheva S."/>
            <person name="Morgado L.N."/>
            <person name="Niskanen T."/>
            <person name="Noordeloos M.E."/>
            <person name="Ohm R.A."/>
            <person name="Ortiz-Santana B."/>
            <person name="Ovrebo C."/>
            <person name="Racz N."/>
            <person name="Riley R."/>
            <person name="Savchenko A."/>
            <person name="Shiryaev A."/>
            <person name="Soop K."/>
            <person name="Spirin V."/>
            <person name="Szebenyi C."/>
            <person name="Tomsovsky M."/>
            <person name="Tulloss R.E."/>
            <person name="Uehling J."/>
            <person name="Grigoriev I.V."/>
            <person name="Vagvolgyi C."/>
            <person name="Papp T."/>
            <person name="Martin F.M."/>
            <person name="Miettinen O."/>
            <person name="Hibbett D.S."/>
            <person name="Nagy L.G."/>
        </authorList>
    </citation>
    <scope>NUCLEOTIDE SEQUENCE [LARGE SCALE GENOMIC DNA]</scope>
    <source>
        <strain evidence="3 4">OMC1185</strain>
    </source>
</reference>
<dbReference type="Proteomes" id="UP000305948">
    <property type="component" value="Unassembled WGS sequence"/>
</dbReference>
<dbReference type="PANTHER" id="PTHR40465">
    <property type="entry name" value="CHROMOSOME 1, WHOLE GENOME SHOTGUN SEQUENCE"/>
    <property type="match status" value="1"/>
</dbReference>
<evidence type="ECO:0000313" key="4">
    <source>
        <dbReference type="Proteomes" id="UP000305948"/>
    </source>
</evidence>
<evidence type="ECO:0000313" key="3">
    <source>
        <dbReference type="EMBL" id="TFK48171.1"/>
    </source>
</evidence>
<feature type="domain" description="DUF6534" evidence="2">
    <location>
        <begin position="363"/>
        <end position="456"/>
    </location>
</feature>
<keyword evidence="1" id="KW-0812">Transmembrane</keyword>
<dbReference type="OrthoDB" id="3270417at2759"/>
<gene>
    <name evidence="3" type="ORF">OE88DRAFT_1647175</name>
</gene>
<name>A0A5C3N330_9AGAM</name>
<dbReference type="PANTHER" id="PTHR40465:SF1">
    <property type="entry name" value="DUF6534 DOMAIN-CONTAINING PROTEIN"/>
    <property type="match status" value="1"/>
</dbReference>
<dbReference type="AlphaFoldDB" id="A0A5C3N330"/>
<dbReference type="Pfam" id="PF20152">
    <property type="entry name" value="DUF6534"/>
    <property type="match status" value="1"/>
</dbReference>
<keyword evidence="1" id="KW-1133">Transmembrane helix</keyword>
<keyword evidence="4" id="KW-1185">Reference proteome</keyword>
<protein>
    <recommendedName>
        <fullName evidence="2">DUF6534 domain-containing protein</fullName>
    </recommendedName>
</protein>
<evidence type="ECO:0000256" key="1">
    <source>
        <dbReference type="SAM" id="Phobius"/>
    </source>
</evidence>
<proteinExistence type="predicted"/>
<organism evidence="3 4">
    <name type="scientific">Heliocybe sulcata</name>
    <dbReference type="NCBI Taxonomy" id="5364"/>
    <lineage>
        <taxon>Eukaryota</taxon>
        <taxon>Fungi</taxon>
        <taxon>Dikarya</taxon>
        <taxon>Basidiomycota</taxon>
        <taxon>Agaricomycotina</taxon>
        <taxon>Agaricomycetes</taxon>
        <taxon>Gloeophyllales</taxon>
        <taxon>Gloeophyllaceae</taxon>
        <taxon>Heliocybe</taxon>
    </lineage>
</organism>
<keyword evidence="1" id="KW-0472">Membrane</keyword>
<feature type="transmembrane region" description="Helical" evidence="1">
    <location>
        <begin position="430"/>
        <end position="453"/>
    </location>
</feature>
<feature type="transmembrane region" description="Helical" evidence="1">
    <location>
        <begin position="169"/>
        <end position="194"/>
    </location>
</feature>
<evidence type="ECO:0000259" key="2">
    <source>
        <dbReference type="Pfam" id="PF20152"/>
    </source>
</evidence>
<accession>A0A5C3N330</accession>
<dbReference type="InterPro" id="IPR045339">
    <property type="entry name" value="DUF6534"/>
</dbReference>